<dbReference type="InterPro" id="IPR013083">
    <property type="entry name" value="Znf_RING/FYVE/PHD"/>
</dbReference>
<dbReference type="PROSITE" id="PS00690">
    <property type="entry name" value="DEAH_ATP_HELICASE"/>
    <property type="match status" value="1"/>
</dbReference>
<feature type="domain" description="RING-type" evidence="14">
    <location>
        <begin position="1821"/>
        <end position="1862"/>
    </location>
</feature>
<keyword evidence="4" id="KW-0547">Nucleotide-binding</keyword>
<name>A0A8K1FDJ2_PYTOL</name>
<evidence type="ECO:0000256" key="9">
    <source>
        <dbReference type="ARBA" id="ARBA00022833"/>
    </source>
</evidence>
<dbReference type="InterPro" id="IPR014001">
    <property type="entry name" value="Helicase_ATP-bd"/>
</dbReference>
<evidence type="ECO:0000259" key="16">
    <source>
        <dbReference type="PROSITE" id="PS51194"/>
    </source>
</evidence>
<dbReference type="Gene3D" id="3.40.50.300">
    <property type="entry name" value="P-loop containing nucleotide triphosphate hydrolases"/>
    <property type="match status" value="2"/>
</dbReference>
<feature type="domain" description="Helicase ATP-binding" evidence="15">
    <location>
        <begin position="328"/>
        <end position="509"/>
    </location>
</feature>
<dbReference type="InterPro" id="IPR002464">
    <property type="entry name" value="DNA/RNA_helicase_DEAH_CS"/>
</dbReference>
<sequence>MIVIYETWKFATWKWVDFGRHHKNVMHGRSFENTMKLASPAVFFFFLTLQFAAFLASPSPSLPFKPPAPLMIVPVSQPVSCRGRLVNTNDPCSIHWDLHSNGFCKYHDPDTPQCRRVAISTGVRCRISWHLNANEMCEYHEHKRPQFPLSGANAKATARPARATRTEDLEIGLDRLTLEAPKETKAAKEVKEESEAPKLRPRKAKEVAKAKMASKKKEKPRRLTEHPAVISAVKQHQRVIQQEERALGRILAIINGSVTPTSEDIGIQRAVQAKLLELQQQLDVFRQICDSIERRKDLSGKARYFQIQRELFRFKGRLPAFAKRLDIEEHVTTSRFTIVQGQTGSGKSTQVPQYLAELRCFANKRVLCTQPRKLAAINVAKRVAYEFSGGREGVASDVGRFVGYRVGGEYRFSRKTRIEFVTEAVLLDMIARATRSADDDASQDNPFKDVGCVIIDEAHERSIVCDLLMGSLKQMHPMWGHVKVVITSATIDLDLFSSFFDNAPVVEIQGRMFPVDIVYCPVNNGPSGNGCFIEPTRVASAVAQCALMIHQQAGMDDGDILCFLPGQDDVLRAKELFEHGLHKQSTHISSERLLLARPLALYGKQDPEEQALVFEKHKDPSTPKPRKVIFSTDVAETSITIDGVVFVVDSGLKKAIVYDPIRSISSLKVHTVCRSSAIQRAGRAGRTQPGKCFRLYAAQDFEEMDVGDAAEVFRRPLCLALLTLYDLGLDSREFDWIEPPNKDAIHAAEVELRLLNALDSHNQITQLGKQIAELQIDPKLVRMIAFAAQQGMVQVGIDLAAVLSVANFFFWRGGKDAETKASAAAKRTAQMDPAHGDVVSLYRLYTEWTELLEGNVSLSSRQLSNEADTEEKNTTLTDSGIVEDDEEDDTALQEDFARQLIQIKTTTGSLLRRNVGDDDDDDDSRAVENSVDDATSEISFNESEMSVEPSDLIESEVVSPPREEGKAAKRQDRFQRERMAKKWCLERCVNNKAVGMARSFASELKATLKRSRTWKVDLRNDIPDSQVKGDVIRRILTAGFFMNASVLKPRGRRGPEYFVLHSGAVGALFFGSALHQKSTRDTENPTYPPLVIFDSNIRLAETTYLSLATPIDESWIAEESSAFRRMCEDRKHDLPICEHEWKPVPFEIIRNVFGKGFRYLSKWEQDLSCSLIVDLPTSRVTALFAPRHKYQVVSALEERFAAERLMLERETIEEVYQGNTRAVISAGFQVRELLFGQDFTMLCIRNWSQDGPSLKRKIELIAEQEGLVHPLIDSFHTVQQDNESPRLTATVKFASKFAAHVVLERLRGEYDAVGGVLDVVPRRNAQPGKEAAREETTGKLKLTWANGTATGGARLWFRSADQANHFLRSIDAVFPGIRVKIHPCGTLQSDSTDQKMSTPAIGAQRHPKAFDIPLVKEWVRPRYFRVLFDVERIATFPIDKQATLQLCVCIKSGLPLSMDEHELTELVNRYAPVLRVRVERKESDSSTTEVTQEGELETRLQRMLPLLSFLDNTAVHTDFIDKLARRAGVMVHFRDVRRLDDVFLQAMNSPLWSELEKPRGQPIRLAVEYTYTSTMHIDLYECFRRPLSKIIASAKKRGILCQELLPTRAAESGRALRNVVTLKFSSSSRAALRGISELLNSTLACEKVGGELVHHLFSITGRRKVQMWVEDHSKSLQNKIAPTFVRWIQKTKEFWVYGEPEHRAPVVETLQELAAALNAVEVLDRMIRLDLRKFTVGNFNSKPNRRRRGDSERKVTEDEMRNWVTSQTVVEQLYHYSLLPGGRVVVSGSEQAVEAVETAWKAEGKVFELRSERKTITRTDCGVCYLPADEPSVTLTMCNHVFCVECILLGIRSSAQHPFPCPAPDCGQLLHVNDMIKIVGASDVDGLIETAVFDFVAKHPETCAVCPKPGCNQVLSLALVEDGDEGGRFIFCDVCAHDYCLDCSSAVGKAMDNHFGTNCEDFQAGQLTGAARHVKYIQERICNLSCPICRVVFLDFTGCTSVQCGNPTCNQHFCANCLEYASPSGADTHKHVRRCSKNPGGSYFVLETALAEAHRSMRTDKLVDYLTAHVSESNVRAAVLRSLAKELHDLRIEIPAHLRVVSVNESDAVCERHVHHIREELLNLRCPKCRLVFVDFEFESCAALTCASANCTESFCAYCLAPCGQDAHKHVQKCEKNPNLPYYFTTEADFLRIHRERRQRLIQEYVDEIKSTSGNKMAQCVCQQLASEFRQLELEIQYEGTTDNDEKPLKQGSYCTIA</sequence>
<keyword evidence="5 11" id="KW-0863">Zinc-finger</keyword>
<keyword evidence="19" id="KW-1185">Reference proteome</keyword>
<keyword evidence="13" id="KW-1133">Transmembrane helix</keyword>
<feature type="region of interest" description="Disordered" evidence="12">
    <location>
        <begin position="182"/>
        <end position="224"/>
    </location>
</feature>
<evidence type="ECO:0000256" key="6">
    <source>
        <dbReference type="ARBA" id="ARBA00022786"/>
    </source>
</evidence>
<dbReference type="CDD" id="cd17917">
    <property type="entry name" value="DEXHc_RHA-like"/>
    <property type="match status" value="1"/>
</dbReference>
<feature type="transmembrane region" description="Helical" evidence="13">
    <location>
        <begin position="37"/>
        <end position="56"/>
    </location>
</feature>
<dbReference type="GO" id="GO:0005524">
    <property type="term" value="F:ATP binding"/>
    <property type="evidence" value="ECO:0007669"/>
    <property type="project" value="UniProtKB-KW"/>
</dbReference>
<dbReference type="InterPro" id="IPR044066">
    <property type="entry name" value="TRIAD_supradom"/>
</dbReference>
<dbReference type="PANTHER" id="PTHR18934">
    <property type="entry name" value="ATP-DEPENDENT RNA HELICASE"/>
    <property type="match status" value="1"/>
</dbReference>
<evidence type="ECO:0000259" key="17">
    <source>
        <dbReference type="PROSITE" id="PS51873"/>
    </source>
</evidence>
<dbReference type="InterPro" id="IPR017907">
    <property type="entry name" value="Znf_RING_CS"/>
</dbReference>
<dbReference type="CDD" id="cd18791">
    <property type="entry name" value="SF2_C_RHA"/>
    <property type="match status" value="1"/>
</dbReference>
<dbReference type="PROSITE" id="PS50089">
    <property type="entry name" value="ZF_RING_2"/>
    <property type="match status" value="1"/>
</dbReference>
<dbReference type="Proteomes" id="UP000794436">
    <property type="component" value="Unassembled WGS sequence"/>
</dbReference>
<reference evidence="18" key="1">
    <citation type="submission" date="2019-03" db="EMBL/GenBank/DDBJ databases">
        <title>Long read genome sequence of the mycoparasitic Pythium oligandrum ATCC 38472 isolated from sugarbeet rhizosphere.</title>
        <authorList>
            <person name="Gaulin E."/>
        </authorList>
    </citation>
    <scope>NUCLEOTIDE SEQUENCE</scope>
    <source>
        <strain evidence="18">ATCC 38472_TT</strain>
    </source>
</reference>
<dbReference type="PROSITE" id="PS51194">
    <property type="entry name" value="HELICASE_CTER"/>
    <property type="match status" value="1"/>
</dbReference>
<dbReference type="GO" id="GO:0016787">
    <property type="term" value="F:hydrolase activity"/>
    <property type="evidence" value="ECO:0007669"/>
    <property type="project" value="UniProtKB-KW"/>
</dbReference>
<dbReference type="InterPro" id="IPR011545">
    <property type="entry name" value="DEAD/DEAH_box_helicase_dom"/>
</dbReference>
<dbReference type="PROSITE" id="PS51192">
    <property type="entry name" value="HELICASE_ATP_BIND_1"/>
    <property type="match status" value="1"/>
</dbReference>
<keyword evidence="7" id="KW-0378">Hydrolase</keyword>
<keyword evidence="10" id="KW-0067">ATP-binding</keyword>
<dbReference type="GO" id="GO:0016740">
    <property type="term" value="F:transferase activity"/>
    <property type="evidence" value="ECO:0007669"/>
    <property type="project" value="UniProtKB-KW"/>
</dbReference>
<evidence type="ECO:0000256" key="7">
    <source>
        <dbReference type="ARBA" id="ARBA00022801"/>
    </source>
</evidence>
<feature type="compositionally biased region" description="Basic and acidic residues" evidence="12">
    <location>
        <begin position="182"/>
        <end position="209"/>
    </location>
</feature>
<protein>
    <submittedName>
        <fullName evidence="18">Uncharacterized protein</fullName>
    </submittedName>
</protein>
<dbReference type="SMART" id="SM00847">
    <property type="entry name" value="HA2"/>
    <property type="match status" value="1"/>
</dbReference>
<evidence type="ECO:0000313" key="19">
    <source>
        <dbReference type="Proteomes" id="UP000794436"/>
    </source>
</evidence>
<evidence type="ECO:0000256" key="5">
    <source>
        <dbReference type="ARBA" id="ARBA00022771"/>
    </source>
</evidence>
<feature type="region of interest" description="Disordered" evidence="12">
    <location>
        <begin position="911"/>
        <end position="972"/>
    </location>
</feature>
<keyword evidence="6" id="KW-0833">Ubl conjugation pathway</keyword>
<organism evidence="18 19">
    <name type="scientific">Pythium oligandrum</name>
    <name type="common">Mycoparasitic fungus</name>
    <dbReference type="NCBI Taxonomy" id="41045"/>
    <lineage>
        <taxon>Eukaryota</taxon>
        <taxon>Sar</taxon>
        <taxon>Stramenopiles</taxon>
        <taxon>Oomycota</taxon>
        <taxon>Peronosporomycetes</taxon>
        <taxon>Pythiales</taxon>
        <taxon>Pythiaceae</taxon>
        <taxon>Pythium</taxon>
    </lineage>
</organism>
<dbReference type="InterPro" id="IPR001650">
    <property type="entry name" value="Helicase_C-like"/>
</dbReference>
<dbReference type="Pfam" id="PF00270">
    <property type="entry name" value="DEAD"/>
    <property type="match status" value="1"/>
</dbReference>
<keyword evidence="1" id="KW-0808">Transferase</keyword>
<evidence type="ECO:0000256" key="12">
    <source>
        <dbReference type="SAM" id="MobiDB-lite"/>
    </source>
</evidence>
<keyword evidence="3" id="KW-0677">Repeat</keyword>
<evidence type="ECO:0000256" key="1">
    <source>
        <dbReference type="ARBA" id="ARBA00022679"/>
    </source>
</evidence>
<dbReference type="InterPro" id="IPR001841">
    <property type="entry name" value="Znf_RING"/>
</dbReference>
<dbReference type="SUPFAM" id="SSF57850">
    <property type="entry name" value="RING/U-box"/>
    <property type="match status" value="2"/>
</dbReference>
<dbReference type="EMBL" id="SPLM01000111">
    <property type="protein sequence ID" value="TMW58426.1"/>
    <property type="molecule type" value="Genomic_DNA"/>
</dbReference>
<evidence type="ECO:0000256" key="13">
    <source>
        <dbReference type="SAM" id="Phobius"/>
    </source>
</evidence>
<keyword evidence="2" id="KW-0479">Metal-binding</keyword>
<proteinExistence type="predicted"/>
<dbReference type="Gene3D" id="1.20.120.1080">
    <property type="match status" value="1"/>
</dbReference>
<dbReference type="PROSITE" id="PS00518">
    <property type="entry name" value="ZF_RING_1"/>
    <property type="match status" value="1"/>
</dbReference>
<evidence type="ECO:0000313" key="18">
    <source>
        <dbReference type="EMBL" id="TMW58426.1"/>
    </source>
</evidence>
<evidence type="ECO:0000256" key="8">
    <source>
        <dbReference type="ARBA" id="ARBA00022806"/>
    </source>
</evidence>
<keyword evidence="9" id="KW-0862">Zinc</keyword>
<dbReference type="Pfam" id="PF00271">
    <property type="entry name" value="Helicase_C"/>
    <property type="match status" value="1"/>
</dbReference>
<gene>
    <name evidence="18" type="ORF">Poli38472_009985</name>
</gene>
<evidence type="ECO:0000256" key="10">
    <source>
        <dbReference type="ARBA" id="ARBA00022840"/>
    </source>
</evidence>
<feature type="domain" description="Helicase C-terminal" evidence="16">
    <location>
        <begin position="541"/>
        <end position="728"/>
    </location>
</feature>
<dbReference type="GO" id="GO:0003723">
    <property type="term" value="F:RNA binding"/>
    <property type="evidence" value="ECO:0007669"/>
    <property type="project" value="TreeGrafter"/>
</dbReference>
<dbReference type="Gene3D" id="3.30.40.10">
    <property type="entry name" value="Zinc/RING finger domain, C3HC4 (zinc finger)"/>
    <property type="match status" value="1"/>
</dbReference>
<accession>A0A8K1FDJ2</accession>
<keyword evidence="13" id="KW-0812">Transmembrane</keyword>
<dbReference type="InterPro" id="IPR007502">
    <property type="entry name" value="Helicase-assoc_dom"/>
</dbReference>
<dbReference type="PANTHER" id="PTHR18934:SF221">
    <property type="entry name" value="ATP-DEPENDENT RNA HELICASE DHX34-RELATED"/>
    <property type="match status" value="1"/>
</dbReference>
<evidence type="ECO:0000256" key="2">
    <source>
        <dbReference type="ARBA" id="ARBA00022723"/>
    </source>
</evidence>
<dbReference type="GO" id="GO:0008270">
    <property type="term" value="F:zinc ion binding"/>
    <property type="evidence" value="ECO:0007669"/>
    <property type="project" value="UniProtKB-KW"/>
</dbReference>
<evidence type="ECO:0000259" key="15">
    <source>
        <dbReference type="PROSITE" id="PS51192"/>
    </source>
</evidence>
<feature type="compositionally biased region" description="Basic and acidic residues" evidence="12">
    <location>
        <begin position="961"/>
        <end position="972"/>
    </location>
</feature>
<dbReference type="SMART" id="SM00487">
    <property type="entry name" value="DEXDc"/>
    <property type="match status" value="1"/>
</dbReference>
<evidence type="ECO:0000256" key="3">
    <source>
        <dbReference type="ARBA" id="ARBA00022737"/>
    </source>
</evidence>
<keyword evidence="13" id="KW-0472">Membrane</keyword>
<keyword evidence="8" id="KW-0347">Helicase</keyword>
<dbReference type="SUPFAM" id="SSF52540">
    <property type="entry name" value="P-loop containing nucleoside triphosphate hydrolases"/>
    <property type="match status" value="1"/>
</dbReference>
<dbReference type="GO" id="GO:0004386">
    <property type="term" value="F:helicase activity"/>
    <property type="evidence" value="ECO:0007669"/>
    <property type="project" value="UniProtKB-KW"/>
</dbReference>
<dbReference type="CDD" id="cd20335">
    <property type="entry name" value="BRcat_RBR"/>
    <property type="match status" value="1"/>
</dbReference>
<dbReference type="OrthoDB" id="154395at2759"/>
<comment type="caution">
    <text evidence="18">The sequence shown here is derived from an EMBL/GenBank/DDBJ whole genome shotgun (WGS) entry which is preliminary data.</text>
</comment>
<evidence type="ECO:0000256" key="11">
    <source>
        <dbReference type="PROSITE-ProRule" id="PRU00175"/>
    </source>
</evidence>
<feature type="domain" description="RING-type" evidence="17">
    <location>
        <begin position="1817"/>
        <end position="2035"/>
    </location>
</feature>
<feature type="region of interest" description="Disordered" evidence="12">
    <location>
        <begin position="861"/>
        <end position="885"/>
    </location>
</feature>
<evidence type="ECO:0000259" key="14">
    <source>
        <dbReference type="PROSITE" id="PS50089"/>
    </source>
</evidence>
<evidence type="ECO:0000256" key="4">
    <source>
        <dbReference type="ARBA" id="ARBA00022741"/>
    </source>
</evidence>
<dbReference type="PROSITE" id="PS51873">
    <property type="entry name" value="TRIAD"/>
    <property type="match status" value="1"/>
</dbReference>
<dbReference type="SMART" id="SM00490">
    <property type="entry name" value="HELICc"/>
    <property type="match status" value="1"/>
</dbReference>
<dbReference type="InterPro" id="IPR027417">
    <property type="entry name" value="P-loop_NTPase"/>
</dbReference>